<dbReference type="EMBL" id="CP147247">
    <property type="protein sequence ID" value="WYJ92349.1"/>
    <property type="molecule type" value="Genomic_DNA"/>
</dbReference>
<dbReference type="InterPro" id="IPR039420">
    <property type="entry name" value="WalR-like"/>
</dbReference>
<dbReference type="Gene3D" id="3.40.50.2300">
    <property type="match status" value="1"/>
</dbReference>
<dbReference type="PANTHER" id="PTHR48111">
    <property type="entry name" value="REGULATOR OF RPOS"/>
    <property type="match status" value="1"/>
</dbReference>
<dbReference type="PROSITE" id="PS50110">
    <property type="entry name" value="RESPONSE_REGULATORY"/>
    <property type="match status" value="1"/>
</dbReference>
<dbReference type="PROSITE" id="PS51755">
    <property type="entry name" value="OMPR_PHOB"/>
    <property type="match status" value="1"/>
</dbReference>
<dbReference type="InterPro" id="IPR011006">
    <property type="entry name" value="CheY-like_superfamily"/>
</dbReference>
<accession>A0A242K6V2</accession>
<dbReference type="Proteomes" id="UP000195141">
    <property type="component" value="Chromosome"/>
</dbReference>
<evidence type="ECO:0000256" key="4">
    <source>
        <dbReference type="ARBA" id="ARBA00023125"/>
    </source>
</evidence>
<reference evidence="12" key="3">
    <citation type="submission" date="2024-03" db="EMBL/GenBank/DDBJ databases">
        <title>The Genome Sequence of Enterococcus sp. DIV0242b.</title>
        <authorList>
            <consortium name="The Broad Institute Genomics Platform"/>
            <consortium name="The Broad Institute Microbial Omics Core"/>
            <consortium name="The Broad Institute Genomic Center for Infectious Diseases"/>
            <person name="Earl A."/>
            <person name="Manson A."/>
            <person name="Gilmore M."/>
            <person name="Schwartman J."/>
            <person name="Shea T."/>
            <person name="Abouelleil A."/>
            <person name="Cao P."/>
            <person name="Chapman S."/>
            <person name="Cusick C."/>
            <person name="Young S."/>
            <person name="Neafsey D."/>
            <person name="Nusbaum C."/>
            <person name="Birren B."/>
        </authorList>
    </citation>
    <scope>NUCLEOTIDE SEQUENCE</scope>
    <source>
        <strain evidence="12">9E7_DIV0242</strain>
    </source>
</reference>
<protein>
    <recommendedName>
        <fullName evidence="14">DNA-binding response regulator</fullName>
    </recommendedName>
</protein>
<feature type="domain" description="OmpR/PhoB-type" evidence="10">
    <location>
        <begin position="125"/>
        <end position="224"/>
    </location>
</feature>
<feature type="modified residue" description="4-aspartylphosphate" evidence="7">
    <location>
        <position position="51"/>
    </location>
</feature>
<dbReference type="InterPro" id="IPR001789">
    <property type="entry name" value="Sig_transdc_resp-reg_receiver"/>
</dbReference>
<evidence type="ECO:0000313" key="11">
    <source>
        <dbReference type="EMBL" id="OTP16029.1"/>
    </source>
</evidence>
<dbReference type="OrthoDB" id="1655504at2"/>
<evidence type="ECO:0000313" key="13">
    <source>
        <dbReference type="Proteomes" id="UP000195141"/>
    </source>
</evidence>
<evidence type="ECO:0000259" key="10">
    <source>
        <dbReference type="PROSITE" id="PS51755"/>
    </source>
</evidence>
<dbReference type="SUPFAM" id="SSF52172">
    <property type="entry name" value="CheY-like"/>
    <property type="match status" value="1"/>
</dbReference>
<evidence type="ECO:0000256" key="8">
    <source>
        <dbReference type="PROSITE-ProRule" id="PRU01091"/>
    </source>
</evidence>
<dbReference type="FunFam" id="1.10.10.10:FF:000018">
    <property type="entry name" value="DNA-binding response regulator ResD"/>
    <property type="match status" value="1"/>
</dbReference>
<dbReference type="SMART" id="SM00862">
    <property type="entry name" value="Trans_reg_C"/>
    <property type="match status" value="1"/>
</dbReference>
<proteinExistence type="predicted"/>
<keyword evidence="5" id="KW-0010">Activator</keyword>
<dbReference type="InterPro" id="IPR001867">
    <property type="entry name" value="OmpR/PhoB-type_DNA-bd"/>
</dbReference>
<dbReference type="GO" id="GO:0000976">
    <property type="term" value="F:transcription cis-regulatory region binding"/>
    <property type="evidence" value="ECO:0007669"/>
    <property type="project" value="TreeGrafter"/>
</dbReference>
<feature type="domain" description="Response regulatory" evidence="9">
    <location>
        <begin position="3"/>
        <end position="115"/>
    </location>
</feature>
<feature type="DNA-binding region" description="OmpR/PhoB-type" evidence="8">
    <location>
        <begin position="125"/>
        <end position="224"/>
    </location>
</feature>
<name>A0A242K6V2_9ENTE</name>
<dbReference type="SMART" id="SM00448">
    <property type="entry name" value="REC"/>
    <property type="match status" value="1"/>
</dbReference>
<sequence>MKHVLVVEDDENICQLLRHLFQEKYRLTIVQSGTEAVIQIAENRFDLVLLDLMLPGVTGESVLKMIKRESSVPVIIMTAVNDKKKTVELLKDGAADYVTKPFDIDELEARMEVQLRNNVVAAPKSEELIFKNLSLDSENYEVAVHHEKLDVSHKEYQLLELLLNYPNKIYSKANLYERVWGDSYIGGENTVNVHISTLRKKLKEADPENEYIETVWGMGIRLAKEDS</sequence>
<dbReference type="CDD" id="cd00383">
    <property type="entry name" value="trans_reg_C"/>
    <property type="match status" value="1"/>
</dbReference>
<evidence type="ECO:0000256" key="6">
    <source>
        <dbReference type="ARBA" id="ARBA00023163"/>
    </source>
</evidence>
<reference evidence="11" key="1">
    <citation type="submission" date="2017-05" db="EMBL/GenBank/DDBJ databases">
        <title>The Genome Sequence of Enterococcus sp. 9E7_DIV0242.</title>
        <authorList>
            <consortium name="The Broad Institute Genomics Platform"/>
            <consortium name="The Broad Institute Genomic Center for Infectious Diseases"/>
            <person name="Earl A."/>
            <person name="Manson A."/>
            <person name="Schwartman J."/>
            <person name="Gilmore M."/>
            <person name="Abouelleil A."/>
            <person name="Cao P."/>
            <person name="Chapman S."/>
            <person name="Cusick C."/>
            <person name="Shea T."/>
            <person name="Young S."/>
            <person name="Neafsey D."/>
            <person name="Nusbaum C."/>
            <person name="Birren B."/>
        </authorList>
    </citation>
    <scope>NUCLEOTIDE SEQUENCE [LARGE SCALE GENOMIC DNA]</scope>
    <source>
        <strain evidence="11">9E7_DIV0242</strain>
    </source>
</reference>
<dbReference type="Pfam" id="PF00486">
    <property type="entry name" value="Trans_reg_C"/>
    <property type="match status" value="1"/>
</dbReference>
<evidence type="ECO:0000256" key="3">
    <source>
        <dbReference type="ARBA" id="ARBA00023015"/>
    </source>
</evidence>
<evidence type="ECO:0000313" key="12">
    <source>
        <dbReference type="EMBL" id="WYJ92349.1"/>
    </source>
</evidence>
<dbReference type="RefSeq" id="WP_086349295.1">
    <property type="nucleotide sequence ID" value="NZ_CP147247.1"/>
</dbReference>
<keyword evidence="1 7" id="KW-0597">Phosphoprotein</keyword>
<dbReference type="PANTHER" id="PTHR48111:SF2">
    <property type="entry name" value="RESPONSE REGULATOR SAER"/>
    <property type="match status" value="1"/>
</dbReference>
<evidence type="ECO:0000256" key="1">
    <source>
        <dbReference type="ARBA" id="ARBA00022553"/>
    </source>
</evidence>
<keyword evidence="6" id="KW-0804">Transcription</keyword>
<dbReference type="GO" id="GO:0005829">
    <property type="term" value="C:cytosol"/>
    <property type="evidence" value="ECO:0007669"/>
    <property type="project" value="TreeGrafter"/>
</dbReference>
<keyword evidence="4 8" id="KW-0238">DNA-binding</keyword>
<reference evidence="12" key="2">
    <citation type="submission" date="2017-05" db="EMBL/GenBank/DDBJ databases">
        <authorList>
            <consortium name="The Broad Institute Genomics Platform"/>
            <consortium name="The Broad Institute Genomic Center for Infectious Diseases"/>
            <person name="Earl A."/>
            <person name="Manson A."/>
            <person name="Schwartman J."/>
            <person name="Gilmore M."/>
            <person name="Abouelleil A."/>
            <person name="Cao P."/>
            <person name="Chapman S."/>
            <person name="Cusick C."/>
            <person name="Shea T."/>
            <person name="Young S."/>
            <person name="Neafsey D."/>
            <person name="Nusbaum C."/>
            <person name="Birren B."/>
        </authorList>
    </citation>
    <scope>NUCLEOTIDE SEQUENCE</scope>
    <source>
        <strain evidence="12">9E7_DIV0242</strain>
    </source>
</reference>
<dbReference type="Gene3D" id="1.10.10.10">
    <property type="entry name" value="Winged helix-like DNA-binding domain superfamily/Winged helix DNA-binding domain"/>
    <property type="match status" value="1"/>
</dbReference>
<dbReference type="GO" id="GO:0006355">
    <property type="term" value="P:regulation of DNA-templated transcription"/>
    <property type="evidence" value="ECO:0007669"/>
    <property type="project" value="InterPro"/>
</dbReference>
<dbReference type="AlphaFoldDB" id="A0A242K6V2"/>
<gene>
    <name evidence="11" type="ORF">A5888_002243</name>
    <name evidence="12" type="ORF">A5888_004122</name>
</gene>
<dbReference type="EMBL" id="NGMM01000003">
    <property type="protein sequence ID" value="OTP16029.1"/>
    <property type="molecule type" value="Genomic_DNA"/>
</dbReference>
<keyword evidence="2" id="KW-0902">Two-component regulatory system</keyword>
<evidence type="ECO:0000259" key="9">
    <source>
        <dbReference type="PROSITE" id="PS50110"/>
    </source>
</evidence>
<dbReference type="Pfam" id="PF00072">
    <property type="entry name" value="Response_reg"/>
    <property type="match status" value="1"/>
</dbReference>
<dbReference type="GO" id="GO:0032993">
    <property type="term" value="C:protein-DNA complex"/>
    <property type="evidence" value="ECO:0007669"/>
    <property type="project" value="TreeGrafter"/>
</dbReference>
<evidence type="ECO:0000256" key="7">
    <source>
        <dbReference type="PROSITE-ProRule" id="PRU00169"/>
    </source>
</evidence>
<dbReference type="GO" id="GO:0000156">
    <property type="term" value="F:phosphorelay response regulator activity"/>
    <property type="evidence" value="ECO:0007669"/>
    <property type="project" value="TreeGrafter"/>
</dbReference>
<evidence type="ECO:0000256" key="2">
    <source>
        <dbReference type="ARBA" id="ARBA00023012"/>
    </source>
</evidence>
<organism evidence="11">
    <name type="scientific">Candidatus Enterococcus clewellii</name>
    <dbReference type="NCBI Taxonomy" id="1834193"/>
    <lineage>
        <taxon>Bacteria</taxon>
        <taxon>Bacillati</taxon>
        <taxon>Bacillota</taxon>
        <taxon>Bacilli</taxon>
        <taxon>Lactobacillales</taxon>
        <taxon>Enterococcaceae</taxon>
        <taxon>Enterococcus</taxon>
    </lineage>
</organism>
<keyword evidence="3" id="KW-0805">Transcription regulation</keyword>
<keyword evidence="13" id="KW-1185">Reference proteome</keyword>
<dbReference type="InterPro" id="IPR036388">
    <property type="entry name" value="WH-like_DNA-bd_sf"/>
</dbReference>
<evidence type="ECO:0000256" key="5">
    <source>
        <dbReference type="ARBA" id="ARBA00023159"/>
    </source>
</evidence>
<evidence type="ECO:0008006" key="14">
    <source>
        <dbReference type="Google" id="ProtNLM"/>
    </source>
</evidence>